<evidence type="ECO:0000313" key="7">
    <source>
        <dbReference type="EMBL" id="MCU6794559.1"/>
    </source>
</evidence>
<organism evidence="7 8">
    <name type="scientific">Paenibacillus baimaensis</name>
    <dbReference type="NCBI Taxonomy" id="2982185"/>
    <lineage>
        <taxon>Bacteria</taxon>
        <taxon>Bacillati</taxon>
        <taxon>Bacillota</taxon>
        <taxon>Bacilli</taxon>
        <taxon>Bacillales</taxon>
        <taxon>Paenibacillaceae</taxon>
        <taxon>Paenibacillus</taxon>
    </lineage>
</organism>
<keyword evidence="2 6" id="KW-0732">Signal</keyword>
<name>A0ABT2ULM5_9BACL</name>
<sequence length="466" mass="50853">MGTIGQLLKMGTISALALALAAGCTSAGTPAAGTTTTDAKQAGSEQVTIKYIDWGEKEEHAANAIGIANFEKAHPNIKVDYQSIPYDQYNTKLSAMAASKTLPDLGNLLEAQALKWAESGVLLDLTPYYKDGSVKPKLESNKFTTPDGKVVGYSVANEVVLLHYNKDLFDEAKVPYPPAETEKAWTWDQMVDAAKKLTKDKNGKHPGESGFDPKNIVQYGIQMSTGADFFWTPFAISNGGGEVSQDGKQLLLDKPETIEAIQKVADLALVEYVSPNPAQAKSLPGDVGTKLFTKKVAMVESGQWELSNIGPQVSKGLRNGIGVLPIFKKPATTNTGTPLVIFNTSKHVKETVELYKFLMDPNNNLALIDNGTWMPAETQWYTDPELIKRWTQNPVHPPEYKTAVIDYALKATYPTPWFFLPTYGRISDVLNPGLDPVWLGTKTAKEAILNDIMPKVKPIFESGKAN</sequence>
<evidence type="ECO:0000256" key="5">
    <source>
        <dbReference type="ARBA" id="ARBA00023288"/>
    </source>
</evidence>
<keyword evidence="4" id="KW-0564">Palmitate</keyword>
<proteinExistence type="predicted"/>
<evidence type="ECO:0000256" key="3">
    <source>
        <dbReference type="ARBA" id="ARBA00023136"/>
    </source>
</evidence>
<dbReference type="PANTHER" id="PTHR43649:SF33">
    <property type="entry name" value="POLYGALACTURONAN_RHAMNOGALACTURONAN-BINDING PROTEIN YTCQ"/>
    <property type="match status" value="1"/>
</dbReference>
<dbReference type="Pfam" id="PF01547">
    <property type="entry name" value="SBP_bac_1"/>
    <property type="match status" value="1"/>
</dbReference>
<dbReference type="Gene3D" id="3.40.190.10">
    <property type="entry name" value="Periplasmic binding protein-like II"/>
    <property type="match status" value="1"/>
</dbReference>
<evidence type="ECO:0000256" key="6">
    <source>
        <dbReference type="SAM" id="SignalP"/>
    </source>
</evidence>
<dbReference type="CDD" id="cd13585">
    <property type="entry name" value="PBP2_TMBP_like"/>
    <property type="match status" value="1"/>
</dbReference>
<keyword evidence="3" id="KW-0472">Membrane</keyword>
<feature type="chain" id="PRO_5045327338" evidence="6">
    <location>
        <begin position="28"/>
        <end position="466"/>
    </location>
</feature>
<keyword evidence="8" id="KW-1185">Reference proteome</keyword>
<keyword evidence="5" id="KW-0449">Lipoprotein</keyword>
<dbReference type="RefSeq" id="WP_262685694.1">
    <property type="nucleotide sequence ID" value="NZ_JAOQIO010000084.1"/>
</dbReference>
<evidence type="ECO:0000256" key="2">
    <source>
        <dbReference type="ARBA" id="ARBA00022729"/>
    </source>
</evidence>
<keyword evidence="1" id="KW-1003">Cell membrane</keyword>
<evidence type="ECO:0000256" key="4">
    <source>
        <dbReference type="ARBA" id="ARBA00023139"/>
    </source>
</evidence>
<dbReference type="SUPFAM" id="SSF53850">
    <property type="entry name" value="Periplasmic binding protein-like II"/>
    <property type="match status" value="1"/>
</dbReference>
<evidence type="ECO:0000256" key="1">
    <source>
        <dbReference type="ARBA" id="ARBA00022475"/>
    </source>
</evidence>
<evidence type="ECO:0000313" key="8">
    <source>
        <dbReference type="Proteomes" id="UP001652445"/>
    </source>
</evidence>
<dbReference type="Proteomes" id="UP001652445">
    <property type="component" value="Unassembled WGS sequence"/>
</dbReference>
<dbReference type="PANTHER" id="PTHR43649">
    <property type="entry name" value="ARABINOSE-BINDING PROTEIN-RELATED"/>
    <property type="match status" value="1"/>
</dbReference>
<protein>
    <submittedName>
        <fullName evidence="7">Sugar ABC transporter substrate-binding protein</fullName>
    </submittedName>
</protein>
<comment type="caution">
    <text evidence="7">The sequence shown here is derived from an EMBL/GenBank/DDBJ whole genome shotgun (WGS) entry which is preliminary data.</text>
</comment>
<dbReference type="InterPro" id="IPR050490">
    <property type="entry name" value="Bact_solute-bd_prot1"/>
</dbReference>
<dbReference type="InterPro" id="IPR006059">
    <property type="entry name" value="SBP"/>
</dbReference>
<dbReference type="EMBL" id="JAOQIO010000084">
    <property type="protein sequence ID" value="MCU6794559.1"/>
    <property type="molecule type" value="Genomic_DNA"/>
</dbReference>
<reference evidence="7 8" key="1">
    <citation type="submission" date="2022-09" db="EMBL/GenBank/DDBJ databases">
        <authorList>
            <person name="Han X.L."/>
            <person name="Wang Q."/>
            <person name="Lu T."/>
        </authorList>
    </citation>
    <scope>NUCLEOTIDE SEQUENCE [LARGE SCALE GENOMIC DNA]</scope>
    <source>
        <strain evidence="7 8">WQ 127069</strain>
    </source>
</reference>
<accession>A0ABT2ULM5</accession>
<feature type="signal peptide" evidence="6">
    <location>
        <begin position="1"/>
        <end position="27"/>
    </location>
</feature>
<gene>
    <name evidence="7" type="ORF">OB236_20830</name>
</gene>